<organism evidence="2 3">
    <name type="scientific">Staphylococcus arlettae</name>
    <dbReference type="NCBI Taxonomy" id="29378"/>
    <lineage>
        <taxon>Bacteria</taxon>
        <taxon>Bacillati</taxon>
        <taxon>Bacillota</taxon>
        <taxon>Bacilli</taxon>
        <taxon>Bacillales</taxon>
        <taxon>Staphylococcaceae</taxon>
        <taxon>Staphylococcus</taxon>
    </lineage>
</organism>
<keyword evidence="1" id="KW-0472">Membrane</keyword>
<evidence type="ECO:0000313" key="3">
    <source>
        <dbReference type="Proteomes" id="UP000321598"/>
    </source>
</evidence>
<comment type="caution">
    <text evidence="2">The sequence shown here is derived from an EMBL/GenBank/DDBJ whole genome shotgun (WGS) entry which is preliminary data.</text>
</comment>
<reference evidence="2 3" key="1">
    <citation type="submission" date="2019-07" db="EMBL/GenBank/DDBJ databases">
        <title>Whole genome shotgun sequence of Staphylococcus arlettae NBRC 109765.</title>
        <authorList>
            <person name="Hosoyama A."/>
            <person name="Uohara A."/>
            <person name="Ohji S."/>
            <person name="Ichikawa N."/>
        </authorList>
    </citation>
    <scope>NUCLEOTIDE SEQUENCE [LARGE SCALE GENOMIC DNA]</scope>
    <source>
        <strain evidence="2 3">NBRC 109765</strain>
    </source>
</reference>
<name>A0ABQ0XRN8_9STAP</name>
<feature type="transmembrane region" description="Helical" evidence="1">
    <location>
        <begin position="36"/>
        <end position="57"/>
    </location>
</feature>
<keyword evidence="1" id="KW-1133">Transmembrane helix</keyword>
<accession>A0ABQ0XRN8</accession>
<dbReference type="Proteomes" id="UP000321598">
    <property type="component" value="Unassembled WGS sequence"/>
</dbReference>
<evidence type="ECO:0000256" key="1">
    <source>
        <dbReference type="SAM" id="Phobius"/>
    </source>
</evidence>
<keyword evidence="1" id="KW-0812">Transmembrane</keyword>
<gene>
    <name evidence="2" type="ORF">SAR03_04810</name>
</gene>
<keyword evidence="3" id="KW-1185">Reference proteome</keyword>
<evidence type="ECO:0000313" key="2">
    <source>
        <dbReference type="EMBL" id="GEP99443.1"/>
    </source>
</evidence>
<protein>
    <submittedName>
        <fullName evidence="2">Uncharacterized protein</fullName>
    </submittedName>
</protein>
<proteinExistence type="predicted"/>
<sequence length="62" mass="7499">MERILLRDWMQCIAIRELLLKKLKRRKQKIGIKFEIRYKTNIFVIINLVSALLFSRIGTHQT</sequence>
<dbReference type="EMBL" id="BKAV01000002">
    <property type="protein sequence ID" value="GEP99443.1"/>
    <property type="molecule type" value="Genomic_DNA"/>
</dbReference>